<organism evidence="1 2">
    <name type="scientific">Phlebia brevispora</name>
    <dbReference type="NCBI Taxonomy" id="194682"/>
    <lineage>
        <taxon>Eukaryota</taxon>
        <taxon>Fungi</taxon>
        <taxon>Dikarya</taxon>
        <taxon>Basidiomycota</taxon>
        <taxon>Agaricomycotina</taxon>
        <taxon>Agaricomycetes</taxon>
        <taxon>Polyporales</taxon>
        <taxon>Meruliaceae</taxon>
        <taxon>Phlebia</taxon>
    </lineage>
</organism>
<reference evidence="1" key="1">
    <citation type="submission" date="2022-07" db="EMBL/GenBank/DDBJ databases">
        <title>Genome Sequence of Phlebia brevispora.</title>
        <authorList>
            <person name="Buettner E."/>
        </authorList>
    </citation>
    <scope>NUCLEOTIDE SEQUENCE</scope>
    <source>
        <strain evidence="1">MPL23</strain>
    </source>
</reference>
<comment type="caution">
    <text evidence="1">The sequence shown here is derived from an EMBL/GenBank/DDBJ whole genome shotgun (WGS) entry which is preliminary data.</text>
</comment>
<evidence type="ECO:0000313" key="1">
    <source>
        <dbReference type="EMBL" id="KAJ3558821.1"/>
    </source>
</evidence>
<evidence type="ECO:0000313" key="2">
    <source>
        <dbReference type="Proteomes" id="UP001148662"/>
    </source>
</evidence>
<dbReference type="EMBL" id="JANHOG010000064">
    <property type="protein sequence ID" value="KAJ3558821.1"/>
    <property type="molecule type" value="Genomic_DNA"/>
</dbReference>
<sequence length="733" mass="82970">MTLDSDAFPQPSEPPSLQVDNYDNTAFPGQESALSADYGLANRTPFFASSSSSSTELNSIRTERPSARPLLYPTAVNHSLPSVCSAASETPVPSRTASPLYVQDDCASSCSSDSEESELESALLQEVHRRRYSLTETPRWWTTGPPRRRRRGFSWWGASRWAFRRFLLPFIPKTPLTIIFTLLLLTAFGISLTYLIIYLCNPDKEPLPWRGYCTIPNYSTEPPPSFLGAYTSFPILPPANFTPASFPPDNFDTLSPAGIFLGVFSMDTGFERRMLIRSTYASHPRSRNGAGEGDGGIGTSRTVVRFIMGKPRKDWERRIQLEMETYNDIVILPIRENMNDGKSYAFFHWAATGAWVPPLYFDHFETVPQNLSYTNLTASPPVLAQHDPIYARQDVESGDPKPWVRPDFIIKADDDSFIMLAELEARLRVQLHGGPLPRHYRRPPELIAPPADPSQSTVYHPPNNDPLIYWGYLVKNRFMAGELYALSHSLVDWIAHDPGVRENVRGAEDQVTARWMKWHPRSDDVRWIRERCWVYDHPKAGTVYSRGFLFPSEAKRVQQEILGDLEQWGKSTALSTPHLRKRAPIDPESYVQVFGPHGETPINWVLSSVSTFQVRYSPPVPGLSLEHSIEALVEGSDMSRLTKRNASLADEAWRNREGRIKRYQGKRVGGTVVVHSIKKHMWFLEAATALLEGDDYTEAELLDMMSSNSNPSASQPDLDRRIPHTFARRRPVQ</sequence>
<name>A0ACC1TDL5_9APHY</name>
<keyword evidence="2" id="KW-1185">Reference proteome</keyword>
<accession>A0ACC1TDL5</accession>
<protein>
    <submittedName>
        <fullName evidence="1">Uncharacterized protein</fullName>
    </submittedName>
</protein>
<gene>
    <name evidence="1" type="ORF">NM688_g703</name>
</gene>
<proteinExistence type="predicted"/>
<dbReference type="Proteomes" id="UP001148662">
    <property type="component" value="Unassembled WGS sequence"/>
</dbReference>